<accession>A0ACC1LA15</accession>
<protein>
    <submittedName>
        <fullName evidence="1">Glycoside hydrolase 2 (Mannanase, beta-galactosidase)</fullName>
    </submittedName>
</protein>
<evidence type="ECO:0000313" key="2">
    <source>
        <dbReference type="Proteomes" id="UP001140087"/>
    </source>
</evidence>
<reference evidence="1" key="1">
    <citation type="submission" date="2022-07" db="EMBL/GenBank/DDBJ databases">
        <title>Phylogenomic reconstructions and comparative analyses of Kickxellomycotina fungi.</title>
        <authorList>
            <person name="Reynolds N.K."/>
            <person name="Stajich J.E."/>
            <person name="Barry K."/>
            <person name="Grigoriev I.V."/>
            <person name="Crous P."/>
            <person name="Smith M.E."/>
        </authorList>
    </citation>
    <scope>NUCLEOTIDE SEQUENCE</scope>
    <source>
        <strain evidence="1">BCRC 34780</strain>
    </source>
</reference>
<sequence length="1042" mass="115768">MDAKQTHKSHRVSKAGAGAKKKEAKKKNAEKNNPRAFAMQSAQRADRMARRKAELDEKRFHVPMADRTPTVPPPLIVAVVGPPQCGKTTIIRSLVRRYTKNTLADIRGPVTVVSGKRQRLTFVEGANDISAMTDLAKVADLVILAIDASYGFEMETFEFLNLLQTHGMPRVMGVLTHLDGFKDNKSLKMAKTSFKHRFWTEVYDGAKLFYLSGVENGRYLDREILNLSRFISVVKLRPLAWRNSHPYLLADRVQDLTDPELLERNPKANRTVALYGYLRGTHVKGRDRVHIPGAGDYQLAQTEQLGDPCPIPDKERKRLDERHKLIYAPMSEVNGVMYDKDAVYIDIPKSAQEQRAAAAAEAEGEGEKMLSVLQKVSAEPGRLTSQQFSLFTGARPVDAESVRRPAVFGGDQVQEPSDAEDGGSGSDSESDDASDSDDGSAPASGGQAWRGAPGDSDSEIDSADEEDILRRVDAPDSDGDSVAGADDGSAAGERLAPIHTGLKRVNLMELVYGAGAAKAADVDAEDSAKSLAAGDGLDELDEAMLRRHFITNPGDSDDEEGSGSDDGDGGSQAGSFEDLEADGGSDKESGDDDAEEPSEEEEEEEPNEFGLPADKFNKLRKKFDRVHGSDDEADEKKNFYVQQKEELQKLVDGTRDEMGELATINYRWAGEYVKVVIEDMPCEFIQGFNPAFPVVVGGISHEEGLSLTTLRIKRHRWFPKILKTGDPIVISVGWRRFQTIPTYFMNDRIKNRMLKYTPEHMHCSVAVHCPYIAPGSGFCAYFLKRAHRFGIAATGTVLENGQDIDIVKKVKLTGFPEKIHRHTAYVKGMFNSSLEVAKFEGASIKTVSGVRGQVKKAFGTNGVFRATFEDKIKASDIVFLRAFHTIPIKRFYNPITTLLSVTAMRTIAEIRRDQSKPVPNKKDSHYKKIEREVKRFNPLRVPKALQAELPFKSRPKQVLTDGGARAVVRDKHDSQVADLLGQINLLHKDKSKRQREKTAKQKAEYTRKRQAEQEEADARRMKKRKAYFRRESQNKKGGARGD</sequence>
<evidence type="ECO:0000313" key="1">
    <source>
        <dbReference type="EMBL" id="KAJ2804036.1"/>
    </source>
</evidence>
<organism evidence="1 2">
    <name type="scientific">Coemansia helicoidea</name>
    <dbReference type="NCBI Taxonomy" id="1286919"/>
    <lineage>
        <taxon>Eukaryota</taxon>
        <taxon>Fungi</taxon>
        <taxon>Fungi incertae sedis</taxon>
        <taxon>Zoopagomycota</taxon>
        <taxon>Kickxellomycotina</taxon>
        <taxon>Kickxellomycetes</taxon>
        <taxon>Kickxellales</taxon>
        <taxon>Kickxellaceae</taxon>
        <taxon>Coemansia</taxon>
    </lineage>
</organism>
<dbReference type="Proteomes" id="UP001140087">
    <property type="component" value="Unassembled WGS sequence"/>
</dbReference>
<name>A0ACC1LA15_9FUNG</name>
<comment type="caution">
    <text evidence="1">The sequence shown here is derived from an EMBL/GenBank/DDBJ whole genome shotgun (WGS) entry which is preliminary data.</text>
</comment>
<dbReference type="EMBL" id="JANBUN010000404">
    <property type="protein sequence ID" value="KAJ2804036.1"/>
    <property type="molecule type" value="Genomic_DNA"/>
</dbReference>
<keyword evidence="2" id="KW-1185">Reference proteome</keyword>
<proteinExistence type="predicted"/>
<gene>
    <name evidence="1" type="primary">BMS1</name>
    <name evidence="1" type="ORF">H4R21_001801</name>
</gene>
<keyword evidence="1" id="KW-0378">Hydrolase</keyword>